<dbReference type="GO" id="GO:0005634">
    <property type="term" value="C:nucleus"/>
    <property type="evidence" value="ECO:0007669"/>
    <property type="project" value="TreeGrafter"/>
</dbReference>
<dbReference type="Proteomes" id="UP000596660">
    <property type="component" value="Unplaced"/>
</dbReference>
<reference evidence="3" key="2">
    <citation type="submission" date="2021-03" db="UniProtKB">
        <authorList>
            <consortium name="EnsemblPlants"/>
        </authorList>
    </citation>
    <scope>IDENTIFICATION</scope>
</reference>
<dbReference type="InterPro" id="IPR044299">
    <property type="entry name" value="GIS3/ZFP5/ZFP6"/>
</dbReference>
<dbReference type="EnsemblPlants" id="AUR62037860-RA">
    <property type="protein sequence ID" value="AUR62037860-RA:cds"/>
    <property type="gene ID" value="AUR62037860"/>
</dbReference>
<dbReference type="AlphaFoldDB" id="A0A803MZM0"/>
<dbReference type="GO" id="GO:0003700">
    <property type="term" value="F:DNA-binding transcription factor activity"/>
    <property type="evidence" value="ECO:0007669"/>
    <property type="project" value="TreeGrafter"/>
</dbReference>
<evidence type="ECO:0000313" key="4">
    <source>
        <dbReference type="Proteomes" id="UP000596660"/>
    </source>
</evidence>
<dbReference type="PANTHER" id="PTHR46353:SF5">
    <property type="entry name" value="ZINC FINGER PROTEIN 5"/>
    <property type="match status" value="1"/>
</dbReference>
<dbReference type="PROSITE" id="PS00028">
    <property type="entry name" value="ZINC_FINGER_C2H2_1"/>
    <property type="match status" value="1"/>
</dbReference>
<accession>A0A803MZM0</accession>
<dbReference type="GO" id="GO:0009740">
    <property type="term" value="P:gibberellic acid mediated signaling pathway"/>
    <property type="evidence" value="ECO:0007669"/>
    <property type="project" value="TreeGrafter"/>
</dbReference>
<dbReference type="InterPro" id="IPR013087">
    <property type="entry name" value="Znf_C2H2_type"/>
</dbReference>
<sequence length="141" mass="16311">MEKIDQFPIGASTHKKLRLFGFDFDFHGEDATNPTGNDHSDEQMQGKRKCPFCDKEFTNSQALGGHQNAHKKERLMKRRSQFEEKKASIEFYLRSLDHPFTNSLVYDCMNERQILFNSTTPYHTNGCDGLGLSPLQIYVPY</sequence>
<dbReference type="GO" id="GO:0000976">
    <property type="term" value="F:transcription cis-regulatory region binding"/>
    <property type="evidence" value="ECO:0007669"/>
    <property type="project" value="TreeGrafter"/>
</dbReference>
<dbReference type="Gramene" id="AUR62037860-RA">
    <property type="protein sequence ID" value="AUR62037860-RA:cds"/>
    <property type="gene ID" value="AUR62037860"/>
</dbReference>
<dbReference type="SUPFAM" id="SSF57667">
    <property type="entry name" value="beta-beta-alpha zinc fingers"/>
    <property type="match status" value="1"/>
</dbReference>
<feature type="domain" description="C2H2-type" evidence="2">
    <location>
        <begin position="48"/>
        <end position="75"/>
    </location>
</feature>
<evidence type="ECO:0000259" key="2">
    <source>
        <dbReference type="PROSITE" id="PS50157"/>
    </source>
</evidence>
<evidence type="ECO:0000313" key="3">
    <source>
        <dbReference type="EnsemblPlants" id="AUR62037860-RA:cds"/>
    </source>
</evidence>
<keyword evidence="1" id="KW-0479">Metal-binding</keyword>
<dbReference type="Gene3D" id="3.30.160.60">
    <property type="entry name" value="Classic Zinc Finger"/>
    <property type="match status" value="1"/>
</dbReference>
<dbReference type="GO" id="GO:0010090">
    <property type="term" value="P:trichome morphogenesis"/>
    <property type="evidence" value="ECO:0007669"/>
    <property type="project" value="InterPro"/>
</dbReference>
<reference evidence="3" key="1">
    <citation type="journal article" date="2017" name="Nature">
        <title>The genome of Chenopodium quinoa.</title>
        <authorList>
            <person name="Jarvis D.E."/>
            <person name="Ho Y.S."/>
            <person name="Lightfoot D.J."/>
            <person name="Schmoeckel S.M."/>
            <person name="Li B."/>
            <person name="Borm T.J.A."/>
            <person name="Ohyanagi H."/>
            <person name="Mineta K."/>
            <person name="Michell C.T."/>
            <person name="Saber N."/>
            <person name="Kharbatia N.M."/>
            <person name="Rupper R.R."/>
            <person name="Sharp A.R."/>
            <person name="Dally N."/>
            <person name="Boughton B.A."/>
            <person name="Woo Y.H."/>
            <person name="Gao G."/>
            <person name="Schijlen E.G.W.M."/>
            <person name="Guo X."/>
            <person name="Momin A.A."/>
            <person name="Negrao S."/>
            <person name="Al-Babili S."/>
            <person name="Gehring C."/>
            <person name="Roessner U."/>
            <person name="Jung C."/>
            <person name="Murphy K."/>
            <person name="Arold S.T."/>
            <person name="Gojobori T."/>
            <person name="van der Linden C.G."/>
            <person name="van Loo E.N."/>
            <person name="Jellen E.N."/>
            <person name="Maughan P.J."/>
            <person name="Tester M."/>
        </authorList>
    </citation>
    <scope>NUCLEOTIDE SEQUENCE [LARGE SCALE GENOMIC DNA]</scope>
    <source>
        <strain evidence="3">cv. PI 614886</strain>
    </source>
</reference>
<keyword evidence="1" id="KW-0863">Zinc-finger</keyword>
<dbReference type="GO" id="GO:0009736">
    <property type="term" value="P:cytokinin-activated signaling pathway"/>
    <property type="evidence" value="ECO:0007669"/>
    <property type="project" value="TreeGrafter"/>
</dbReference>
<keyword evidence="4" id="KW-1185">Reference proteome</keyword>
<name>A0A803MZM0_CHEQI</name>
<proteinExistence type="predicted"/>
<organism evidence="3 4">
    <name type="scientific">Chenopodium quinoa</name>
    <name type="common">Quinoa</name>
    <dbReference type="NCBI Taxonomy" id="63459"/>
    <lineage>
        <taxon>Eukaryota</taxon>
        <taxon>Viridiplantae</taxon>
        <taxon>Streptophyta</taxon>
        <taxon>Embryophyta</taxon>
        <taxon>Tracheophyta</taxon>
        <taxon>Spermatophyta</taxon>
        <taxon>Magnoliopsida</taxon>
        <taxon>eudicotyledons</taxon>
        <taxon>Gunneridae</taxon>
        <taxon>Pentapetalae</taxon>
        <taxon>Caryophyllales</taxon>
        <taxon>Chenopodiaceae</taxon>
        <taxon>Chenopodioideae</taxon>
        <taxon>Atripliceae</taxon>
        <taxon>Chenopodium</taxon>
    </lineage>
</organism>
<dbReference type="GO" id="GO:0008270">
    <property type="term" value="F:zinc ion binding"/>
    <property type="evidence" value="ECO:0007669"/>
    <property type="project" value="UniProtKB-KW"/>
</dbReference>
<dbReference type="PANTHER" id="PTHR46353">
    <property type="entry name" value="ZINC FINGER PROTEIN 5"/>
    <property type="match status" value="1"/>
</dbReference>
<dbReference type="InterPro" id="IPR036236">
    <property type="entry name" value="Znf_C2H2_sf"/>
</dbReference>
<dbReference type="PROSITE" id="PS50157">
    <property type="entry name" value="ZINC_FINGER_C2H2_2"/>
    <property type="match status" value="1"/>
</dbReference>
<keyword evidence="1" id="KW-0862">Zinc</keyword>
<protein>
    <recommendedName>
        <fullName evidence="2">C2H2-type domain-containing protein</fullName>
    </recommendedName>
</protein>
<evidence type="ECO:0000256" key="1">
    <source>
        <dbReference type="PROSITE-ProRule" id="PRU00042"/>
    </source>
</evidence>